<dbReference type="Proteomes" id="UP000198636">
    <property type="component" value="Unassembled WGS sequence"/>
</dbReference>
<dbReference type="AlphaFoldDB" id="A0A1G5CM35"/>
<proteinExistence type="predicted"/>
<dbReference type="STRING" id="1120976.SAMN03080606_00701"/>
<name>A0A1G5CM35_9FIRM</name>
<dbReference type="OrthoDB" id="1779989at2"/>
<accession>A0A1G5CM35</accession>
<gene>
    <name evidence="1" type="ORF">SAMN03080606_00701</name>
</gene>
<dbReference type="RefSeq" id="WP_091540006.1">
    <property type="nucleotide sequence ID" value="NZ_FMUS01000003.1"/>
</dbReference>
<sequence>MMNELIKLIEGYSIEDLLLIDMESINWVWINEEIFSDIINNISELNDYQESDLETLVSSIDKNRFINSIRNKMKQKGWLEVNQFFFTEIDKEFIPTTDIETYVFVNRKYFISRMNKITSEMEWVFKAMAIDTFQHLLSEESLTKIYDEYFSNNYMLIEDLLVKEEYCLNQGKWHYYKNNGTLVFYKNSKKHRQWSEGSTISTYNELNR</sequence>
<reference evidence="1 2" key="1">
    <citation type="submission" date="2016-10" db="EMBL/GenBank/DDBJ databases">
        <authorList>
            <person name="de Groot N.N."/>
        </authorList>
    </citation>
    <scope>NUCLEOTIDE SEQUENCE [LARGE SCALE GENOMIC DNA]</scope>
    <source>
        <strain evidence="1 2">DSM 18978</strain>
    </source>
</reference>
<organism evidence="1 2">
    <name type="scientific">Alkaliphilus peptidifermentans DSM 18978</name>
    <dbReference type="NCBI Taxonomy" id="1120976"/>
    <lineage>
        <taxon>Bacteria</taxon>
        <taxon>Bacillati</taxon>
        <taxon>Bacillota</taxon>
        <taxon>Clostridia</taxon>
        <taxon>Peptostreptococcales</taxon>
        <taxon>Natronincolaceae</taxon>
        <taxon>Alkaliphilus</taxon>
    </lineage>
</organism>
<dbReference type="EMBL" id="FMUS01000003">
    <property type="protein sequence ID" value="SCY03331.1"/>
    <property type="molecule type" value="Genomic_DNA"/>
</dbReference>
<evidence type="ECO:0000313" key="1">
    <source>
        <dbReference type="EMBL" id="SCY03331.1"/>
    </source>
</evidence>
<keyword evidence="2" id="KW-1185">Reference proteome</keyword>
<evidence type="ECO:0000313" key="2">
    <source>
        <dbReference type="Proteomes" id="UP000198636"/>
    </source>
</evidence>
<protein>
    <submittedName>
        <fullName evidence="1">Uncharacterized protein</fullName>
    </submittedName>
</protein>